<comment type="caution">
    <text evidence="1">The sequence shown here is derived from an EMBL/GenBank/DDBJ whole genome shotgun (WGS) entry which is preliminary data.</text>
</comment>
<sequence>MRNEGTIEKWQSEAEPFQIVFLSKMEYNETINILPRLRLRYGRNLI</sequence>
<proteinExistence type="predicted"/>
<dbReference type="EMBL" id="AECU01000029">
    <property type="protein sequence ID" value="EFQ08018.1"/>
    <property type="molecule type" value="Genomic_DNA"/>
</dbReference>
<accession>E2ZFP0</accession>
<dbReference type="STRING" id="748224.HMPREF9436_00473"/>
<dbReference type="BioCyc" id="FCF748224-HMP:GTSS-3015-MONOMER"/>
<reference evidence="1 2" key="1">
    <citation type="submission" date="2010-08" db="EMBL/GenBank/DDBJ databases">
        <authorList>
            <person name="Weinstock G."/>
            <person name="Sodergren E."/>
            <person name="Clifton S."/>
            <person name="Fulton L."/>
            <person name="Fulton B."/>
            <person name="Courtney L."/>
            <person name="Fronick C."/>
            <person name="Harrison M."/>
            <person name="Strong C."/>
            <person name="Farmer C."/>
            <person name="Delahaunty K."/>
            <person name="Markovic C."/>
            <person name="Hall O."/>
            <person name="Minx P."/>
            <person name="Tomlinson C."/>
            <person name="Mitreva M."/>
            <person name="Hou S."/>
            <person name="Chen J."/>
            <person name="Wollam A."/>
            <person name="Pepin K.H."/>
            <person name="Johnson M."/>
            <person name="Bhonagiri V."/>
            <person name="Zhang X."/>
            <person name="Suruliraj S."/>
            <person name="Warren W."/>
            <person name="Chinwalla A."/>
            <person name="Mardis E.R."/>
            <person name="Wilson R.K."/>
        </authorList>
    </citation>
    <scope>NUCLEOTIDE SEQUENCE [LARGE SCALE GENOMIC DNA]</scope>
    <source>
        <strain evidence="1 2">KLE1255</strain>
    </source>
</reference>
<dbReference type="Proteomes" id="UP000006028">
    <property type="component" value="Unassembled WGS sequence"/>
</dbReference>
<gene>
    <name evidence="1" type="ORF">HMPREF9436_00473</name>
</gene>
<dbReference type="HOGENOM" id="CLU_3183887_0_0_9"/>
<evidence type="ECO:0000313" key="1">
    <source>
        <dbReference type="EMBL" id="EFQ08018.1"/>
    </source>
</evidence>
<name>E2ZFP0_9FIRM</name>
<evidence type="ECO:0000313" key="2">
    <source>
        <dbReference type="Proteomes" id="UP000006028"/>
    </source>
</evidence>
<dbReference type="AlphaFoldDB" id="E2ZFP0"/>
<organism evidence="1 2">
    <name type="scientific">Faecalibacterium cf. prausnitzii KLE1255</name>
    <dbReference type="NCBI Taxonomy" id="748224"/>
    <lineage>
        <taxon>Bacteria</taxon>
        <taxon>Bacillati</taxon>
        <taxon>Bacillota</taxon>
        <taxon>Clostridia</taxon>
        <taxon>Eubacteriales</taxon>
        <taxon>Oscillospiraceae</taxon>
        <taxon>Faecalibacterium</taxon>
    </lineage>
</organism>
<protein>
    <submittedName>
        <fullName evidence="1">Uncharacterized protein</fullName>
    </submittedName>
</protein>